<evidence type="ECO:0000259" key="2">
    <source>
        <dbReference type="PROSITE" id="PS50405"/>
    </source>
</evidence>
<dbReference type="InterPro" id="IPR036282">
    <property type="entry name" value="Glutathione-S-Trfase_C_sf"/>
</dbReference>
<dbReference type="OrthoDB" id="414243at2759"/>
<dbReference type="InterPro" id="IPR004045">
    <property type="entry name" value="Glutathione_S-Trfase_N"/>
</dbReference>
<feature type="domain" description="GST C-terminal" evidence="2">
    <location>
        <begin position="81"/>
        <end position="213"/>
    </location>
</feature>
<evidence type="ECO:0008006" key="5">
    <source>
        <dbReference type="Google" id="ProtNLM"/>
    </source>
</evidence>
<feature type="domain" description="GST N-terminal" evidence="1">
    <location>
        <begin position="1"/>
        <end position="79"/>
    </location>
</feature>
<dbReference type="SFLD" id="SFLDG00363">
    <property type="entry name" value="AMPS_(cytGST):_Alpha-__Mu-__Pi"/>
    <property type="match status" value="1"/>
</dbReference>
<dbReference type="AlphaFoldDB" id="A0A835T8U0"/>
<dbReference type="PANTHER" id="PTHR11571:SF150">
    <property type="entry name" value="GLUTATHIONE S-TRANSFERASE"/>
    <property type="match status" value="1"/>
</dbReference>
<dbReference type="Gene3D" id="3.40.30.10">
    <property type="entry name" value="Glutaredoxin"/>
    <property type="match status" value="1"/>
</dbReference>
<organism evidence="3 4">
    <name type="scientific">Chlamydomonas incerta</name>
    <dbReference type="NCBI Taxonomy" id="51695"/>
    <lineage>
        <taxon>Eukaryota</taxon>
        <taxon>Viridiplantae</taxon>
        <taxon>Chlorophyta</taxon>
        <taxon>core chlorophytes</taxon>
        <taxon>Chlorophyceae</taxon>
        <taxon>CS clade</taxon>
        <taxon>Chlamydomonadales</taxon>
        <taxon>Chlamydomonadaceae</taxon>
        <taxon>Chlamydomonas</taxon>
    </lineage>
</organism>
<dbReference type="SUPFAM" id="SSF52833">
    <property type="entry name" value="Thioredoxin-like"/>
    <property type="match status" value="1"/>
</dbReference>
<dbReference type="Pfam" id="PF02798">
    <property type="entry name" value="GST_N"/>
    <property type="match status" value="1"/>
</dbReference>
<dbReference type="InterPro" id="IPR010987">
    <property type="entry name" value="Glutathione-S-Trfase_C-like"/>
</dbReference>
<dbReference type="GO" id="GO:0004364">
    <property type="term" value="F:glutathione transferase activity"/>
    <property type="evidence" value="ECO:0007669"/>
    <property type="project" value="TreeGrafter"/>
</dbReference>
<protein>
    <recommendedName>
        <fullName evidence="5">Glutathione S-transferase</fullName>
    </recommendedName>
</protein>
<evidence type="ECO:0000313" key="3">
    <source>
        <dbReference type="EMBL" id="KAG2435919.1"/>
    </source>
</evidence>
<dbReference type="InterPro" id="IPR040079">
    <property type="entry name" value="Glutathione_S-Trfase"/>
</dbReference>
<keyword evidence="4" id="KW-1185">Reference proteome</keyword>
<dbReference type="GO" id="GO:0006749">
    <property type="term" value="P:glutathione metabolic process"/>
    <property type="evidence" value="ECO:0007669"/>
    <property type="project" value="TreeGrafter"/>
</dbReference>
<dbReference type="Gene3D" id="1.20.1050.10">
    <property type="match status" value="1"/>
</dbReference>
<reference evidence="3" key="1">
    <citation type="journal article" date="2020" name="bioRxiv">
        <title>Comparative genomics of Chlamydomonas.</title>
        <authorList>
            <person name="Craig R.J."/>
            <person name="Hasan A.R."/>
            <person name="Ness R.W."/>
            <person name="Keightley P.D."/>
        </authorList>
    </citation>
    <scope>NUCLEOTIDE SEQUENCE</scope>
    <source>
        <strain evidence="3">SAG 7.73</strain>
    </source>
</reference>
<dbReference type="CDD" id="cd03039">
    <property type="entry name" value="GST_N_Sigma_like"/>
    <property type="match status" value="1"/>
</dbReference>
<dbReference type="Proteomes" id="UP000650467">
    <property type="component" value="Unassembled WGS sequence"/>
</dbReference>
<evidence type="ECO:0000259" key="1">
    <source>
        <dbReference type="PROSITE" id="PS50404"/>
    </source>
</evidence>
<dbReference type="Pfam" id="PF14497">
    <property type="entry name" value="GST_C_3"/>
    <property type="match status" value="1"/>
</dbReference>
<dbReference type="SFLD" id="SFLDS00019">
    <property type="entry name" value="Glutathione_Transferase_(cytos"/>
    <property type="match status" value="1"/>
</dbReference>
<dbReference type="PANTHER" id="PTHR11571">
    <property type="entry name" value="GLUTATHIONE S-TRANSFERASE"/>
    <property type="match status" value="1"/>
</dbReference>
<dbReference type="InterPro" id="IPR004046">
    <property type="entry name" value="GST_C"/>
</dbReference>
<dbReference type="InterPro" id="IPR036249">
    <property type="entry name" value="Thioredoxin-like_sf"/>
</dbReference>
<comment type="caution">
    <text evidence="3">The sequence shown here is derived from an EMBL/GenBank/DDBJ whole genome shotgun (WGS) entry which is preliminary data.</text>
</comment>
<dbReference type="PROSITE" id="PS50405">
    <property type="entry name" value="GST_CTER"/>
    <property type="match status" value="1"/>
</dbReference>
<accession>A0A835T8U0</accession>
<dbReference type="CDD" id="cd03192">
    <property type="entry name" value="GST_C_Sigma_like"/>
    <property type="match status" value="1"/>
</dbReference>
<name>A0A835T8U0_CHLIN</name>
<sequence>MAPKLLYFAFAGRAEVARLCFNIGNIEFEDVHIDGASWPEEKAKLPFGQVPVLQLDDGRMLAQSGAIDRYVAKLAGLYPEDPLQAAFADQAVFVLQDIWEAILTPSWTLPAEEKIKARQEALAGKGGDKLKQLDKLVEPVQHSGGWLAGDKLSFADLEVFVMITNLISGMFDGIPKDLLDAYPAIKAFRNRVALLPAVKAYYDKDTTGKKAAFKPDA</sequence>
<dbReference type="InterPro" id="IPR050213">
    <property type="entry name" value="GST_superfamily"/>
</dbReference>
<evidence type="ECO:0000313" key="4">
    <source>
        <dbReference type="Proteomes" id="UP000650467"/>
    </source>
</evidence>
<gene>
    <name evidence="3" type="ORF">HXX76_007114</name>
</gene>
<dbReference type="EMBL" id="JAEHOC010000014">
    <property type="protein sequence ID" value="KAG2435919.1"/>
    <property type="molecule type" value="Genomic_DNA"/>
</dbReference>
<dbReference type="PROSITE" id="PS50404">
    <property type="entry name" value="GST_NTER"/>
    <property type="match status" value="1"/>
</dbReference>
<dbReference type="SUPFAM" id="SSF47616">
    <property type="entry name" value="GST C-terminal domain-like"/>
    <property type="match status" value="1"/>
</dbReference>
<dbReference type="FunFam" id="1.20.1050.10:FF:000055">
    <property type="entry name" value="Glutathione S-transferase"/>
    <property type="match status" value="1"/>
</dbReference>
<dbReference type="SFLD" id="SFLDG01205">
    <property type="entry name" value="AMPS.1"/>
    <property type="match status" value="1"/>
</dbReference>
<proteinExistence type="predicted"/>